<sequence>MEDLRQLVKSMSGAEKRYFTVFSNALNKGGEETNYRKLYESLTSNESEVSEINSSKSKQVYTTAKKQLFGNILKSMRAYYQHKSPEIIIQNQLSEIEILYHLNLPQQSMLILQKAYALAGEHEKFGLQLQILDWERRLAIVLDNPLRQNSEIRKEEGTILLKLTQTLEMENIFSDAKELKKQYGYVKGKTKDNLELETIKAPGMPALNECRSHKATFYYHFIHALYYWMIFDHRKAYEYSQKLLEINIDAVPPSDYIDGILEHVTSCVCLGKFNDALIGLKVTASAIEEQKLHQSKALAFKQFYYQASYQIIIYNYTGNVVELHNTIKWVEEELEKLKDQIPFEARQVINGNLMNAYLGLGDWKKVNELWNSLFRKQSKQIRRDIYDDLYLFRLFNLIQNKTYALIPSKAKAAYRYYLQVSDEGSKTDFAMEMQLADIFDQEYDLEHKPTRIRVLTQARKIIKQYLKNLKGLSGFQEHYTFYAIWIESLISEIPFSEAAKDWYEAFKK</sequence>
<proteinExistence type="predicted"/>
<dbReference type="Proteomes" id="UP001214530">
    <property type="component" value="Chromosome"/>
</dbReference>
<evidence type="ECO:0000313" key="1">
    <source>
        <dbReference type="EMBL" id="WEK17925.1"/>
    </source>
</evidence>
<evidence type="ECO:0000313" key="2">
    <source>
        <dbReference type="Proteomes" id="UP001214530"/>
    </source>
</evidence>
<gene>
    <name evidence="1" type="ORF">P0Y49_14070</name>
</gene>
<organism evidence="1 2">
    <name type="scientific">Candidatus Pedobacter colombiensis</name>
    <dbReference type="NCBI Taxonomy" id="3121371"/>
    <lineage>
        <taxon>Bacteria</taxon>
        <taxon>Pseudomonadati</taxon>
        <taxon>Bacteroidota</taxon>
        <taxon>Sphingobacteriia</taxon>
        <taxon>Sphingobacteriales</taxon>
        <taxon>Sphingobacteriaceae</taxon>
        <taxon>Pedobacter</taxon>
    </lineage>
</organism>
<protein>
    <submittedName>
        <fullName evidence="1">Uncharacterized protein</fullName>
    </submittedName>
</protein>
<name>A0AAJ6B588_9SPHI</name>
<reference evidence="1" key="1">
    <citation type="submission" date="2023-03" db="EMBL/GenBank/DDBJ databases">
        <title>Andean soil-derived lignocellulolytic bacterial consortium as a source of novel taxa and putative plastic-active enzymes.</title>
        <authorList>
            <person name="Diaz-Garcia L."/>
            <person name="Chuvochina M."/>
            <person name="Feuerriegel G."/>
            <person name="Bunk B."/>
            <person name="Sproer C."/>
            <person name="Streit W.R."/>
            <person name="Rodriguez L.M."/>
            <person name="Overmann J."/>
            <person name="Jimenez D.J."/>
        </authorList>
    </citation>
    <scope>NUCLEOTIDE SEQUENCE</scope>
    <source>
        <strain evidence="1">MAG 3858</strain>
    </source>
</reference>
<dbReference type="AlphaFoldDB" id="A0AAJ6B588"/>
<accession>A0AAJ6B588</accession>
<dbReference type="EMBL" id="CP119313">
    <property type="protein sequence ID" value="WEK17925.1"/>
    <property type="molecule type" value="Genomic_DNA"/>
</dbReference>